<evidence type="ECO:0000256" key="1">
    <source>
        <dbReference type="SAM" id="SignalP"/>
    </source>
</evidence>
<gene>
    <name evidence="2" type="ORF">C8A03DRAFT_48165</name>
</gene>
<name>A0AAN7H3C6_9PEZI</name>
<keyword evidence="1" id="KW-0732">Signal</keyword>
<reference evidence="2" key="1">
    <citation type="journal article" date="2023" name="Mol. Phylogenet. Evol.">
        <title>Genome-scale phylogeny and comparative genomics of the fungal order Sordariales.</title>
        <authorList>
            <person name="Hensen N."/>
            <person name="Bonometti L."/>
            <person name="Westerberg I."/>
            <person name="Brannstrom I.O."/>
            <person name="Guillou S."/>
            <person name="Cros-Aarteil S."/>
            <person name="Calhoun S."/>
            <person name="Haridas S."/>
            <person name="Kuo A."/>
            <person name="Mondo S."/>
            <person name="Pangilinan J."/>
            <person name="Riley R."/>
            <person name="LaButti K."/>
            <person name="Andreopoulos B."/>
            <person name="Lipzen A."/>
            <person name="Chen C."/>
            <person name="Yan M."/>
            <person name="Daum C."/>
            <person name="Ng V."/>
            <person name="Clum A."/>
            <person name="Steindorff A."/>
            <person name="Ohm R.A."/>
            <person name="Martin F."/>
            <person name="Silar P."/>
            <person name="Natvig D.O."/>
            <person name="Lalanne C."/>
            <person name="Gautier V."/>
            <person name="Ament-Velasquez S.L."/>
            <person name="Kruys A."/>
            <person name="Hutchinson M.I."/>
            <person name="Powell A.J."/>
            <person name="Barry K."/>
            <person name="Miller A.N."/>
            <person name="Grigoriev I.V."/>
            <person name="Debuchy R."/>
            <person name="Gladieux P."/>
            <person name="Hiltunen Thoren M."/>
            <person name="Johannesson H."/>
        </authorList>
    </citation>
    <scope>NUCLEOTIDE SEQUENCE</scope>
    <source>
        <strain evidence="2">CBS 532.94</strain>
    </source>
</reference>
<dbReference type="EMBL" id="MU860624">
    <property type="protein sequence ID" value="KAK4233221.1"/>
    <property type="molecule type" value="Genomic_DNA"/>
</dbReference>
<keyword evidence="3" id="KW-1185">Reference proteome</keyword>
<evidence type="ECO:0000313" key="2">
    <source>
        <dbReference type="EMBL" id="KAK4233221.1"/>
    </source>
</evidence>
<feature type="chain" id="PRO_5042990590" evidence="1">
    <location>
        <begin position="19"/>
        <end position="294"/>
    </location>
</feature>
<sequence>MKFHCLIPPLVLATQAQAFRVTFYLAYQCRGARISVSAAIEKEWNDGESNNVAFWRVCNQNLVASADDNCVNFARATRFSIREDWIVPGKHSASSSVAAKAVEARIEASGESSPAREAGDAINSLPLPQLLVPFSPYFDPDIMVEGGFGHGNVSEVFGKIVRWQQLALGISVGVPVDEWDDAIHVKSDAFVPYGDVPFLEARAGYDGIPKEGSRDSHIALAAREEHEKNACETVGGDWVKNADGWAQGVACADRIKALGSTLYDYVKRYPVTCEVVKLGLGAPAEAPGLRTTPS</sequence>
<accession>A0AAN7H3C6</accession>
<protein>
    <submittedName>
        <fullName evidence="2">Uncharacterized protein</fullName>
    </submittedName>
</protein>
<proteinExistence type="predicted"/>
<organism evidence="2 3">
    <name type="scientific">Achaetomium macrosporum</name>
    <dbReference type="NCBI Taxonomy" id="79813"/>
    <lineage>
        <taxon>Eukaryota</taxon>
        <taxon>Fungi</taxon>
        <taxon>Dikarya</taxon>
        <taxon>Ascomycota</taxon>
        <taxon>Pezizomycotina</taxon>
        <taxon>Sordariomycetes</taxon>
        <taxon>Sordariomycetidae</taxon>
        <taxon>Sordariales</taxon>
        <taxon>Chaetomiaceae</taxon>
        <taxon>Achaetomium</taxon>
    </lineage>
</organism>
<dbReference type="Proteomes" id="UP001303760">
    <property type="component" value="Unassembled WGS sequence"/>
</dbReference>
<dbReference type="AlphaFoldDB" id="A0AAN7H3C6"/>
<feature type="signal peptide" evidence="1">
    <location>
        <begin position="1"/>
        <end position="18"/>
    </location>
</feature>
<comment type="caution">
    <text evidence="2">The sequence shown here is derived from an EMBL/GenBank/DDBJ whole genome shotgun (WGS) entry which is preliminary data.</text>
</comment>
<reference evidence="2" key="2">
    <citation type="submission" date="2023-05" db="EMBL/GenBank/DDBJ databases">
        <authorList>
            <consortium name="Lawrence Berkeley National Laboratory"/>
            <person name="Steindorff A."/>
            <person name="Hensen N."/>
            <person name="Bonometti L."/>
            <person name="Westerberg I."/>
            <person name="Brannstrom I.O."/>
            <person name="Guillou S."/>
            <person name="Cros-Aarteil S."/>
            <person name="Calhoun S."/>
            <person name="Haridas S."/>
            <person name="Kuo A."/>
            <person name="Mondo S."/>
            <person name="Pangilinan J."/>
            <person name="Riley R."/>
            <person name="Labutti K."/>
            <person name="Andreopoulos B."/>
            <person name="Lipzen A."/>
            <person name="Chen C."/>
            <person name="Yanf M."/>
            <person name="Daum C."/>
            <person name="Ng V."/>
            <person name="Clum A."/>
            <person name="Ohm R."/>
            <person name="Martin F."/>
            <person name="Silar P."/>
            <person name="Natvig D."/>
            <person name="Lalanne C."/>
            <person name="Gautier V."/>
            <person name="Ament-Velasquez S.L."/>
            <person name="Kruys A."/>
            <person name="Hutchinson M.I."/>
            <person name="Powell A.J."/>
            <person name="Barry K."/>
            <person name="Miller A.N."/>
            <person name="Grigoriev I.V."/>
            <person name="Debuchy R."/>
            <person name="Gladieux P."/>
            <person name="Thoren M.H."/>
            <person name="Johannesson H."/>
        </authorList>
    </citation>
    <scope>NUCLEOTIDE SEQUENCE</scope>
    <source>
        <strain evidence="2">CBS 532.94</strain>
    </source>
</reference>
<evidence type="ECO:0000313" key="3">
    <source>
        <dbReference type="Proteomes" id="UP001303760"/>
    </source>
</evidence>